<feature type="region of interest" description="Disordered" evidence="1">
    <location>
        <begin position="1"/>
        <end position="21"/>
    </location>
</feature>
<evidence type="ECO:0000256" key="1">
    <source>
        <dbReference type="SAM" id="MobiDB-lite"/>
    </source>
</evidence>
<dbReference type="PANTHER" id="PTHR41795:SF1">
    <property type="entry name" value="EXOPOLYSACCHARIDE SYNTHESIS PROTEIN"/>
    <property type="match status" value="1"/>
</dbReference>
<evidence type="ECO:0000313" key="3">
    <source>
        <dbReference type="EMBL" id="MDA4844697.1"/>
    </source>
</evidence>
<feature type="transmembrane region" description="Helical" evidence="2">
    <location>
        <begin position="144"/>
        <end position="165"/>
    </location>
</feature>
<dbReference type="Proteomes" id="UP001148313">
    <property type="component" value="Unassembled WGS sequence"/>
</dbReference>
<dbReference type="Pfam" id="PF06055">
    <property type="entry name" value="ExoD"/>
    <property type="match status" value="1"/>
</dbReference>
<reference evidence="3" key="1">
    <citation type="submission" date="2022-11" db="EMBL/GenBank/DDBJ databases">
        <title>Hoeflea poritis sp. nov., isolated from scleractinian coral Porites lutea.</title>
        <authorList>
            <person name="Zhang G."/>
            <person name="Wei Q."/>
            <person name="Cai L."/>
        </authorList>
    </citation>
    <scope>NUCLEOTIDE SEQUENCE</scope>
    <source>
        <strain evidence="3">E7-10</strain>
    </source>
</reference>
<dbReference type="PANTHER" id="PTHR41795">
    <property type="entry name" value="EXOPOLYSACCHARIDE SYNTHESIS PROTEIN"/>
    <property type="match status" value="1"/>
</dbReference>
<evidence type="ECO:0000313" key="4">
    <source>
        <dbReference type="Proteomes" id="UP001148313"/>
    </source>
</evidence>
<comment type="caution">
    <text evidence="3">The sequence shown here is derived from an EMBL/GenBank/DDBJ whole genome shotgun (WGS) entry which is preliminary data.</text>
</comment>
<keyword evidence="2" id="KW-0812">Transmembrane</keyword>
<name>A0ABT4VIZ8_9HYPH</name>
<feature type="transmembrane region" description="Helical" evidence="2">
    <location>
        <begin position="68"/>
        <end position="89"/>
    </location>
</feature>
<protein>
    <submittedName>
        <fullName evidence="3">Exopolysaccharide biosynthesis protein</fullName>
    </submittedName>
</protein>
<dbReference type="InterPro" id="IPR010331">
    <property type="entry name" value="ExoD"/>
</dbReference>
<keyword evidence="2" id="KW-1133">Transmembrane helix</keyword>
<accession>A0ABT4VIZ8</accession>
<keyword evidence="2" id="KW-0472">Membrane</keyword>
<gene>
    <name evidence="3" type="ORF">OOZ53_05010</name>
</gene>
<dbReference type="EMBL" id="JAPJZH010000002">
    <property type="protein sequence ID" value="MDA4844697.1"/>
    <property type="molecule type" value="Genomic_DNA"/>
</dbReference>
<feature type="transmembrane region" description="Helical" evidence="2">
    <location>
        <begin position="185"/>
        <end position="210"/>
    </location>
</feature>
<organism evidence="3 4">
    <name type="scientific">Hoeflea poritis</name>
    <dbReference type="NCBI Taxonomy" id="2993659"/>
    <lineage>
        <taxon>Bacteria</taxon>
        <taxon>Pseudomonadati</taxon>
        <taxon>Pseudomonadota</taxon>
        <taxon>Alphaproteobacteria</taxon>
        <taxon>Hyphomicrobiales</taxon>
        <taxon>Rhizobiaceae</taxon>
        <taxon>Hoeflea</taxon>
    </lineage>
</organism>
<sequence length="214" mass="23620">MSDTSADGSVPGISAEQQNQPQSLSDLLKQISETMGPSITLREIAEAMDERSFGAFLLVFSIPNLIPLPPGATLILGLPLIFISWQIVAGRDKIWLPQRLANYTLDKKTLQKIVRRSEPWLKWMEAWVRPRNWPLTSPMSERVFGIYTLFMSIIVVIPIPFGNWLPAFAIATIGLAHTEHDGNCLAVGSIIGLVAALIFAFVLFLTTALFSSVV</sequence>
<keyword evidence="4" id="KW-1185">Reference proteome</keyword>
<dbReference type="RefSeq" id="WP_271088226.1">
    <property type="nucleotide sequence ID" value="NZ_JAPJZH010000002.1"/>
</dbReference>
<evidence type="ECO:0000256" key="2">
    <source>
        <dbReference type="SAM" id="Phobius"/>
    </source>
</evidence>
<dbReference type="PIRSF" id="PIRSF033239">
    <property type="entry name" value="ExoD"/>
    <property type="match status" value="1"/>
</dbReference>
<proteinExistence type="predicted"/>